<protein>
    <submittedName>
        <fullName evidence="7">Uncharacterized membrane protein YgaE (UPF0421/DUF939 family)</fullName>
    </submittedName>
</protein>
<evidence type="ECO:0000313" key="7">
    <source>
        <dbReference type="EMBL" id="NYE47820.1"/>
    </source>
</evidence>
<dbReference type="InterPro" id="IPR049453">
    <property type="entry name" value="Memb_transporter_dom"/>
</dbReference>
<evidence type="ECO:0000256" key="4">
    <source>
        <dbReference type="ARBA" id="ARBA00023136"/>
    </source>
</evidence>
<keyword evidence="3 5" id="KW-1133">Transmembrane helix</keyword>
<dbReference type="EMBL" id="JACCCC010000001">
    <property type="protein sequence ID" value="NYE47820.1"/>
    <property type="molecule type" value="Genomic_DNA"/>
</dbReference>
<evidence type="ECO:0000313" key="8">
    <source>
        <dbReference type="Proteomes" id="UP000589036"/>
    </source>
</evidence>
<dbReference type="Pfam" id="PF13515">
    <property type="entry name" value="FUSC_2"/>
    <property type="match status" value="1"/>
</dbReference>
<comment type="subcellular location">
    <subcellularLocation>
        <location evidence="1">Membrane</location>
        <topology evidence="1">Multi-pass membrane protein</topology>
    </subcellularLocation>
</comment>
<keyword evidence="2 5" id="KW-0812">Transmembrane</keyword>
<dbReference type="Proteomes" id="UP000589036">
    <property type="component" value="Unassembled WGS sequence"/>
</dbReference>
<sequence>MVWSQVPRNAAQRVRQTAWRTVLAAATAALAWWLAQLVLGEPTPIFAPIAAMVSLLDAPGTRGRRAFRVIGGVVVGVVVGEVLVRHLGTGAWEIGAAAGIAVLLASMFSTNPLTVIQAGIAALLVVAMHTPEAGSDRLLSALIGGLLALVVSQVLATPGPPAMLGRAARAALTPAVQGLRGVGRALTGSDPAAAHDALETLRAGYRELVALHAARETGREIVRWTLRGRGQRRSVRELDDRLARLDSLYTDALLVAHAAHELVDRRCAVPERVVRAVGDLARAVEVLAEDIRSAERRRHARELAEPLTRLAAADDAPHSLATLVAEVRLAALDLTDLAR</sequence>
<accession>A0A852U1F3</accession>
<evidence type="ECO:0000256" key="3">
    <source>
        <dbReference type="ARBA" id="ARBA00022989"/>
    </source>
</evidence>
<dbReference type="AlphaFoldDB" id="A0A852U1F3"/>
<evidence type="ECO:0000256" key="5">
    <source>
        <dbReference type="SAM" id="Phobius"/>
    </source>
</evidence>
<reference evidence="7 8" key="1">
    <citation type="submission" date="2020-07" db="EMBL/GenBank/DDBJ databases">
        <title>Sequencing the genomes of 1000 actinobacteria strains.</title>
        <authorList>
            <person name="Klenk H.-P."/>
        </authorList>
    </citation>
    <scope>NUCLEOTIDE SEQUENCE [LARGE SCALE GENOMIC DNA]</scope>
    <source>
        <strain evidence="7 8">CXB654</strain>
    </source>
</reference>
<feature type="transmembrane region" description="Helical" evidence="5">
    <location>
        <begin position="114"/>
        <end position="131"/>
    </location>
</feature>
<feature type="domain" description="Integral membrane bound transporter" evidence="6">
    <location>
        <begin position="30"/>
        <end position="151"/>
    </location>
</feature>
<feature type="transmembrane region" description="Helical" evidence="5">
    <location>
        <begin position="66"/>
        <end position="84"/>
    </location>
</feature>
<dbReference type="RefSeq" id="WP_179643704.1">
    <property type="nucleotide sequence ID" value="NZ_BAAAYY010000003.1"/>
</dbReference>
<comment type="caution">
    <text evidence="7">The sequence shown here is derived from an EMBL/GenBank/DDBJ whole genome shotgun (WGS) entry which is preliminary data.</text>
</comment>
<dbReference type="GO" id="GO:0016020">
    <property type="term" value="C:membrane"/>
    <property type="evidence" value="ECO:0007669"/>
    <property type="project" value="UniProtKB-SubCell"/>
</dbReference>
<keyword evidence="4 5" id="KW-0472">Membrane</keyword>
<gene>
    <name evidence="7" type="ORF">HDA32_002940</name>
</gene>
<name>A0A852U1F3_9ACTN</name>
<feature type="transmembrane region" description="Helical" evidence="5">
    <location>
        <begin position="138"/>
        <end position="156"/>
    </location>
</feature>
<proteinExistence type="predicted"/>
<evidence type="ECO:0000259" key="6">
    <source>
        <dbReference type="Pfam" id="PF13515"/>
    </source>
</evidence>
<evidence type="ECO:0000256" key="2">
    <source>
        <dbReference type="ARBA" id="ARBA00022692"/>
    </source>
</evidence>
<organism evidence="7 8">
    <name type="scientific">Spinactinospora alkalitolerans</name>
    <dbReference type="NCBI Taxonomy" id="687207"/>
    <lineage>
        <taxon>Bacteria</taxon>
        <taxon>Bacillati</taxon>
        <taxon>Actinomycetota</taxon>
        <taxon>Actinomycetes</taxon>
        <taxon>Streptosporangiales</taxon>
        <taxon>Nocardiopsidaceae</taxon>
        <taxon>Spinactinospora</taxon>
    </lineage>
</organism>
<evidence type="ECO:0000256" key="1">
    <source>
        <dbReference type="ARBA" id="ARBA00004141"/>
    </source>
</evidence>
<keyword evidence="8" id="KW-1185">Reference proteome</keyword>